<keyword evidence="2" id="KW-1185">Reference proteome</keyword>
<accession>A0AAN6PSF3</accession>
<dbReference type="EMBL" id="MU854319">
    <property type="protein sequence ID" value="KAK4044444.1"/>
    <property type="molecule type" value="Genomic_DNA"/>
</dbReference>
<protein>
    <submittedName>
        <fullName evidence="1">Uncharacterized protein</fullName>
    </submittedName>
</protein>
<name>A0AAN6PSF3_9PEZI</name>
<dbReference type="Proteomes" id="UP001303115">
    <property type="component" value="Unassembled WGS sequence"/>
</dbReference>
<comment type="caution">
    <text evidence="1">The sequence shown here is derived from an EMBL/GenBank/DDBJ whole genome shotgun (WGS) entry which is preliminary data.</text>
</comment>
<gene>
    <name evidence="1" type="ORF">C8A01DRAFT_42869</name>
</gene>
<organism evidence="1 2">
    <name type="scientific">Parachaetomium inaequale</name>
    <dbReference type="NCBI Taxonomy" id="2588326"/>
    <lineage>
        <taxon>Eukaryota</taxon>
        <taxon>Fungi</taxon>
        <taxon>Dikarya</taxon>
        <taxon>Ascomycota</taxon>
        <taxon>Pezizomycotina</taxon>
        <taxon>Sordariomycetes</taxon>
        <taxon>Sordariomycetidae</taxon>
        <taxon>Sordariales</taxon>
        <taxon>Chaetomiaceae</taxon>
        <taxon>Parachaetomium</taxon>
    </lineage>
</organism>
<dbReference type="AlphaFoldDB" id="A0AAN6PSF3"/>
<evidence type="ECO:0000313" key="1">
    <source>
        <dbReference type="EMBL" id="KAK4044444.1"/>
    </source>
</evidence>
<proteinExistence type="predicted"/>
<sequence>MDIPISTEYPKLQAADPTRPSLADLPLEIQLIAIDILGLDNSDPAHCDTQAGLSRQAEFSHKTKIVLHAPPLNTTAIACRLFRFMYAKSRPTLWGAHLRRDHNNRAAAYHVDLTRDIFYVRIHRDVSQVQWNGANKPQLDPLAGALGGIQRMASSMNYVSMPDVFYLMHLNPQARELSILVPVPGLEGGNNYGTLPTGLRLAPVLTPLKADDVVTSRRGRLRTWWSMFKWIVGVWLRERGGLPFIPRSAEEREVLARTWQLCPAPEVMGYLVDERRLEDPNAWGPGDCPWW</sequence>
<evidence type="ECO:0000313" key="2">
    <source>
        <dbReference type="Proteomes" id="UP001303115"/>
    </source>
</evidence>
<reference evidence="2" key="1">
    <citation type="journal article" date="2023" name="Mol. Phylogenet. Evol.">
        <title>Genome-scale phylogeny and comparative genomics of the fungal order Sordariales.</title>
        <authorList>
            <person name="Hensen N."/>
            <person name="Bonometti L."/>
            <person name="Westerberg I."/>
            <person name="Brannstrom I.O."/>
            <person name="Guillou S."/>
            <person name="Cros-Aarteil S."/>
            <person name="Calhoun S."/>
            <person name="Haridas S."/>
            <person name="Kuo A."/>
            <person name="Mondo S."/>
            <person name="Pangilinan J."/>
            <person name="Riley R."/>
            <person name="LaButti K."/>
            <person name="Andreopoulos B."/>
            <person name="Lipzen A."/>
            <person name="Chen C."/>
            <person name="Yan M."/>
            <person name="Daum C."/>
            <person name="Ng V."/>
            <person name="Clum A."/>
            <person name="Steindorff A."/>
            <person name="Ohm R.A."/>
            <person name="Martin F."/>
            <person name="Silar P."/>
            <person name="Natvig D.O."/>
            <person name="Lalanne C."/>
            <person name="Gautier V."/>
            <person name="Ament-Velasquez S.L."/>
            <person name="Kruys A."/>
            <person name="Hutchinson M.I."/>
            <person name="Powell A.J."/>
            <person name="Barry K."/>
            <person name="Miller A.N."/>
            <person name="Grigoriev I.V."/>
            <person name="Debuchy R."/>
            <person name="Gladieux P."/>
            <person name="Hiltunen Thoren M."/>
            <person name="Johannesson H."/>
        </authorList>
    </citation>
    <scope>NUCLEOTIDE SEQUENCE [LARGE SCALE GENOMIC DNA]</scope>
    <source>
        <strain evidence="2">CBS 284.82</strain>
    </source>
</reference>